<dbReference type="GO" id="GO:0090158">
    <property type="term" value="P:endoplasmic reticulum membrane organization"/>
    <property type="evidence" value="ECO:0007669"/>
    <property type="project" value="TreeGrafter"/>
</dbReference>
<dbReference type="InterPro" id="IPR008962">
    <property type="entry name" value="PapD-like_sf"/>
</dbReference>
<proteinExistence type="inferred from homology"/>
<feature type="transmembrane region" description="Helical" evidence="3">
    <location>
        <begin position="256"/>
        <end position="273"/>
    </location>
</feature>
<sequence length="275" mass="29189">MSSTSTVLSVYPEDLSITTVAGVEPADNVKTTLQLSNVSFKAVMYRLKTTAPKRYVVKPSKGVIRSNGTETIQIQLCTSLDASVKDEFRLEYAIVEDGDNVGPKYENVADILAAKGKVAKFKKDISCAVHVLEPKPSSPQTVTKRAQPRAPLSPHTPPSANTLAPLEDAAPVKAAVAAAFGAQPVIIAPQFGNETAAPLGRPVAKPEEPLQRSPVPTAGAKISEALKESVNEPPRPRLPSPPPAPVQVQKQQPIPVLYLIIAGLFVAVAALWSQL</sequence>
<dbReference type="OrthoDB" id="264603at2759"/>
<dbReference type="GO" id="GO:0005886">
    <property type="term" value="C:plasma membrane"/>
    <property type="evidence" value="ECO:0007669"/>
    <property type="project" value="TreeGrafter"/>
</dbReference>
<keyword evidence="3 5" id="KW-0812">Transmembrane</keyword>
<organism evidence="5 6">
    <name type="scientific">Bodo saltans</name>
    <name type="common">Flagellated protozoan</name>
    <dbReference type="NCBI Taxonomy" id="75058"/>
    <lineage>
        <taxon>Eukaryota</taxon>
        <taxon>Discoba</taxon>
        <taxon>Euglenozoa</taxon>
        <taxon>Kinetoplastea</taxon>
        <taxon>Metakinetoplastina</taxon>
        <taxon>Eubodonida</taxon>
        <taxon>Bodonidae</taxon>
        <taxon>Bodo</taxon>
    </lineage>
</organism>
<keyword evidence="3" id="KW-0472">Membrane</keyword>
<dbReference type="GO" id="GO:0005789">
    <property type="term" value="C:endoplasmic reticulum membrane"/>
    <property type="evidence" value="ECO:0007669"/>
    <property type="project" value="InterPro"/>
</dbReference>
<dbReference type="PROSITE" id="PS50202">
    <property type="entry name" value="MSP"/>
    <property type="match status" value="1"/>
</dbReference>
<evidence type="ECO:0000256" key="3">
    <source>
        <dbReference type="SAM" id="Phobius"/>
    </source>
</evidence>
<keyword evidence="3" id="KW-1133">Transmembrane helix</keyword>
<dbReference type="PANTHER" id="PTHR10809:SF132">
    <property type="entry name" value="MSP DOMAIN-CONTAINING PROTEIN"/>
    <property type="match status" value="1"/>
</dbReference>
<accession>A0A0S4IN33</accession>
<dbReference type="SUPFAM" id="SSF49354">
    <property type="entry name" value="PapD-like"/>
    <property type="match status" value="1"/>
</dbReference>
<dbReference type="InterPro" id="IPR000535">
    <property type="entry name" value="MSP_dom"/>
</dbReference>
<dbReference type="GO" id="GO:0061817">
    <property type="term" value="P:endoplasmic reticulum-plasma membrane tethering"/>
    <property type="evidence" value="ECO:0007669"/>
    <property type="project" value="TreeGrafter"/>
</dbReference>
<name>A0A0S4IN33_BODSA</name>
<dbReference type="Gene3D" id="2.60.40.10">
    <property type="entry name" value="Immunoglobulins"/>
    <property type="match status" value="1"/>
</dbReference>
<dbReference type="Pfam" id="PF00635">
    <property type="entry name" value="Motile_Sperm"/>
    <property type="match status" value="1"/>
</dbReference>
<evidence type="ECO:0000256" key="1">
    <source>
        <dbReference type="ARBA" id="ARBA00008932"/>
    </source>
</evidence>
<dbReference type="PANTHER" id="PTHR10809">
    <property type="entry name" value="VESICLE-ASSOCIATED MEMBRANE PROTEIN-ASSOCIATED PROTEIN"/>
    <property type="match status" value="1"/>
</dbReference>
<dbReference type="AlphaFoldDB" id="A0A0S4IN33"/>
<comment type="similarity">
    <text evidence="1">Belongs to the VAMP-associated protein (VAP) (TC 9.B.17) family.</text>
</comment>
<feature type="region of interest" description="Disordered" evidence="2">
    <location>
        <begin position="134"/>
        <end position="164"/>
    </location>
</feature>
<dbReference type="VEuPathDB" id="TriTrypDB:BSAL_56160"/>
<keyword evidence="6" id="KW-1185">Reference proteome</keyword>
<feature type="region of interest" description="Disordered" evidence="2">
    <location>
        <begin position="198"/>
        <end position="247"/>
    </location>
</feature>
<evidence type="ECO:0000256" key="2">
    <source>
        <dbReference type="SAM" id="MobiDB-lite"/>
    </source>
</evidence>
<dbReference type="InterPro" id="IPR013783">
    <property type="entry name" value="Ig-like_fold"/>
</dbReference>
<feature type="compositionally biased region" description="Pro residues" evidence="2">
    <location>
        <begin position="236"/>
        <end position="245"/>
    </location>
</feature>
<evidence type="ECO:0000313" key="5">
    <source>
        <dbReference type="EMBL" id="CUE76565.1"/>
    </source>
</evidence>
<dbReference type="InterPro" id="IPR016763">
    <property type="entry name" value="VAP"/>
</dbReference>
<evidence type="ECO:0000313" key="6">
    <source>
        <dbReference type="Proteomes" id="UP000051952"/>
    </source>
</evidence>
<reference evidence="6" key="1">
    <citation type="submission" date="2015-09" db="EMBL/GenBank/DDBJ databases">
        <authorList>
            <consortium name="Pathogen Informatics"/>
        </authorList>
    </citation>
    <scope>NUCLEOTIDE SEQUENCE [LARGE SCALE GENOMIC DNA]</scope>
    <source>
        <strain evidence="6">Lake Konstanz</strain>
    </source>
</reference>
<gene>
    <name evidence="5" type="ORF">BSAL_56160</name>
</gene>
<protein>
    <submittedName>
        <fullName evidence="5">Transmembrane protein, putative</fullName>
    </submittedName>
</protein>
<dbReference type="Proteomes" id="UP000051952">
    <property type="component" value="Unassembled WGS sequence"/>
</dbReference>
<dbReference type="EMBL" id="CYKH01000185">
    <property type="protein sequence ID" value="CUE76565.1"/>
    <property type="molecule type" value="Genomic_DNA"/>
</dbReference>
<feature type="domain" description="MSP" evidence="4">
    <location>
        <begin position="7"/>
        <end position="130"/>
    </location>
</feature>
<evidence type="ECO:0000259" key="4">
    <source>
        <dbReference type="PROSITE" id="PS50202"/>
    </source>
</evidence>